<evidence type="ECO:0000259" key="1">
    <source>
        <dbReference type="Pfam" id="PF01755"/>
    </source>
</evidence>
<comment type="caution">
    <text evidence="2">The sequence shown here is derived from an EMBL/GenBank/DDBJ whole genome shotgun (WGS) entry which is preliminary data.</text>
</comment>
<dbReference type="EMBL" id="PVEP01000002">
    <property type="protein sequence ID" value="PQV57619.1"/>
    <property type="molecule type" value="Genomic_DNA"/>
</dbReference>
<feature type="domain" description="Glycosyl transferase family 25" evidence="1">
    <location>
        <begin position="6"/>
        <end position="192"/>
    </location>
</feature>
<dbReference type="GO" id="GO:0016740">
    <property type="term" value="F:transferase activity"/>
    <property type="evidence" value="ECO:0007669"/>
    <property type="project" value="UniProtKB-KW"/>
</dbReference>
<evidence type="ECO:0000313" key="3">
    <source>
        <dbReference type="Proteomes" id="UP000238338"/>
    </source>
</evidence>
<dbReference type="AlphaFoldDB" id="A0A2S8SA45"/>
<dbReference type="Pfam" id="PF01755">
    <property type="entry name" value="Glyco_transf_25"/>
    <property type="match status" value="1"/>
</dbReference>
<dbReference type="OrthoDB" id="259382at2"/>
<accession>A0A2S8SA45</accession>
<name>A0A2S8SA45_9RHOB</name>
<organism evidence="2 3">
    <name type="scientific">Albidovulum denitrificans</name>
    <dbReference type="NCBI Taxonomy" id="404881"/>
    <lineage>
        <taxon>Bacteria</taxon>
        <taxon>Pseudomonadati</taxon>
        <taxon>Pseudomonadota</taxon>
        <taxon>Alphaproteobacteria</taxon>
        <taxon>Rhodobacterales</taxon>
        <taxon>Paracoccaceae</taxon>
        <taxon>Albidovulum</taxon>
    </lineage>
</organism>
<evidence type="ECO:0000313" key="2">
    <source>
        <dbReference type="EMBL" id="PQV57619.1"/>
    </source>
</evidence>
<keyword evidence="2" id="KW-0808">Transferase</keyword>
<sequence>MTKQLPIFVLNLDRATDRWAAVSSRLTALGLTFERIRAHDRRDPAAEALWAAFGGGDLARDYPATLGDVCCSQTHRELWQRIATLTTGAAIVLEDDARPAPVFAAYAQADLGALMRAHGIGALKLEHWPGGERSRRFPMGRRLGAIDFADDAGLYRQEAGFLGTCAYAITPEAAGRLLAAHDRLNVPVDHYMFSRSAGLGFPILRPAFVAPAPVLHDFPTLGSDILNDRIAAGIATHRPGWRRRLREAILRRQLARQMRRGVVERVEMHWAGEPEGATDVGPNAPAMPAMAAIRKDPT</sequence>
<dbReference type="CDD" id="cd06532">
    <property type="entry name" value="Glyco_transf_25"/>
    <property type="match status" value="1"/>
</dbReference>
<proteinExistence type="predicted"/>
<protein>
    <submittedName>
        <fullName evidence="2">GR25 family glycosyltransferase involved in LPS biosynthesis</fullName>
    </submittedName>
</protein>
<reference evidence="2 3" key="1">
    <citation type="submission" date="2018-02" db="EMBL/GenBank/DDBJ databases">
        <title>Genomic Encyclopedia of Archaeal and Bacterial Type Strains, Phase II (KMG-II): from individual species to whole genera.</title>
        <authorList>
            <person name="Goeker M."/>
        </authorList>
    </citation>
    <scope>NUCLEOTIDE SEQUENCE [LARGE SCALE GENOMIC DNA]</scope>
    <source>
        <strain evidence="2 3">DSM 18921</strain>
    </source>
</reference>
<gene>
    <name evidence="2" type="ORF">LX70_01425</name>
</gene>
<dbReference type="InterPro" id="IPR002654">
    <property type="entry name" value="Glyco_trans_25"/>
</dbReference>
<keyword evidence="3" id="KW-1185">Reference proteome</keyword>
<dbReference type="Proteomes" id="UP000238338">
    <property type="component" value="Unassembled WGS sequence"/>
</dbReference>
<dbReference type="RefSeq" id="WP_105513853.1">
    <property type="nucleotide sequence ID" value="NZ_PVEP01000002.1"/>
</dbReference>